<gene>
    <name evidence="4" type="ORF">COX47_00705</name>
</gene>
<feature type="transmembrane region" description="Helical" evidence="2">
    <location>
        <begin position="6"/>
        <end position="25"/>
    </location>
</feature>
<comment type="caution">
    <text evidence="4">The sequence shown here is derived from an EMBL/GenBank/DDBJ whole genome shotgun (WGS) entry which is preliminary data.</text>
</comment>
<name>A0A2G9Y7S8_9BACT</name>
<dbReference type="EMBL" id="PCRE01000011">
    <property type="protein sequence ID" value="PIP15264.1"/>
    <property type="molecule type" value="Genomic_DNA"/>
</dbReference>
<evidence type="ECO:0000256" key="2">
    <source>
        <dbReference type="SAM" id="Phobius"/>
    </source>
</evidence>
<sequence length="136" mass="14832">MDKKLLSLISILFLAGVLFISIVVFNKPIQNYTRAQQESVPSSSASLMFAYPLSTKVNDKVVVNIFVRNTNNVPIANRIVNVNTTLGQIATTNSTTNNIGQATFSLISDTPGTAELTAIIDSNIELNQRVTVKFEL</sequence>
<dbReference type="Proteomes" id="UP000231025">
    <property type="component" value="Unassembled WGS sequence"/>
</dbReference>
<organism evidence="4 5">
    <name type="scientific">Candidatus Roizmanbacteria bacterium CG23_combo_of_CG06-09_8_20_14_all_35_49</name>
    <dbReference type="NCBI Taxonomy" id="1974863"/>
    <lineage>
        <taxon>Bacteria</taxon>
        <taxon>Candidatus Roizmaniibacteriota</taxon>
    </lineage>
</organism>
<keyword evidence="2" id="KW-0812">Transmembrane</keyword>
<evidence type="ECO:0000256" key="1">
    <source>
        <dbReference type="ARBA" id="ARBA00010116"/>
    </source>
</evidence>
<keyword evidence="2" id="KW-0472">Membrane</keyword>
<dbReference type="InterPro" id="IPR003344">
    <property type="entry name" value="Big_1_dom"/>
</dbReference>
<feature type="domain" description="Big-1" evidence="3">
    <location>
        <begin position="59"/>
        <end position="134"/>
    </location>
</feature>
<evidence type="ECO:0000313" key="5">
    <source>
        <dbReference type="Proteomes" id="UP000231025"/>
    </source>
</evidence>
<keyword evidence="2" id="KW-1133">Transmembrane helix</keyword>
<dbReference type="InterPro" id="IPR008964">
    <property type="entry name" value="Invasin/intimin_cell_adhesion"/>
</dbReference>
<comment type="similarity">
    <text evidence="1">Belongs to the intimin/invasin family.</text>
</comment>
<accession>A0A2G9Y7S8</accession>
<dbReference type="AlphaFoldDB" id="A0A2G9Y7S8"/>
<protein>
    <recommendedName>
        <fullName evidence="3">Big-1 domain-containing protein</fullName>
    </recommendedName>
</protein>
<proteinExistence type="inferred from homology"/>
<dbReference type="InterPro" id="IPR013783">
    <property type="entry name" value="Ig-like_fold"/>
</dbReference>
<reference evidence="4 5" key="1">
    <citation type="submission" date="2017-09" db="EMBL/GenBank/DDBJ databases">
        <title>Depth-based differentiation of microbial function through sediment-hosted aquifers and enrichment of novel symbionts in the deep terrestrial subsurface.</title>
        <authorList>
            <person name="Probst A.J."/>
            <person name="Ladd B."/>
            <person name="Jarett J.K."/>
            <person name="Geller-Mcgrath D.E."/>
            <person name="Sieber C.M."/>
            <person name="Emerson J.B."/>
            <person name="Anantharaman K."/>
            <person name="Thomas B.C."/>
            <person name="Malmstrom R."/>
            <person name="Stieglmeier M."/>
            <person name="Klingl A."/>
            <person name="Woyke T."/>
            <person name="Ryan C.M."/>
            <person name="Banfield J.F."/>
        </authorList>
    </citation>
    <scope>NUCLEOTIDE SEQUENCE [LARGE SCALE GENOMIC DNA]</scope>
    <source>
        <strain evidence="4">CG23_combo_of_CG06-09_8_20_14_all_35_49</strain>
    </source>
</reference>
<evidence type="ECO:0000313" key="4">
    <source>
        <dbReference type="EMBL" id="PIP15264.1"/>
    </source>
</evidence>
<dbReference type="SUPFAM" id="SSF49373">
    <property type="entry name" value="Invasin/intimin cell-adhesion fragments"/>
    <property type="match status" value="1"/>
</dbReference>
<dbReference type="Pfam" id="PF02369">
    <property type="entry name" value="Big_1"/>
    <property type="match status" value="1"/>
</dbReference>
<evidence type="ECO:0000259" key="3">
    <source>
        <dbReference type="Pfam" id="PF02369"/>
    </source>
</evidence>
<dbReference type="Gene3D" id="2.60.40.10">
    <property type="entry name" value="Immunoglobulins"/>
    <property type="match status" value="1"/>
</dbReference>